<evidence type="ECO:0000313" key="1">
    <source>
        <dbReference type="EMBL" id="GAA3884119.1"/>
    </source>
</evidence>
<comment type="caution">
    <text evidence="1">The sequence shown here is derived from an EMBL/GenBank/DDBJ whole genome shotgun (WGS) entry which is preliminary data.</text>
</comment>
<sequence>MERVIDLDEAVAMVVSRRSAWQAAGLTVGPVTWRDGAAPWPQRLETERRKVSDPDSIGIHVRRAREAELEVVLYRGGWADVDHIASINDAGAIPAPPIRSAQAFGALLDSCVTRVFGLHRAIE</sequence>
<evidence type="ECO:0000313" key="2">
    <source>
        <dbReference type="Proteomes" id="UP001501563"/>
    </source>
</evidence>
<name>A0ABP7KQ10_9ACTN</name>
<protein>
    <submittedName>
        <fullName evidence="1">Uncharacterized protein</fullName>
    </submittedName>
</protein>
<keyword evidence="2" id="KW-1185">Reference proteome</keyword>
<accession>A0ABP7KQ10</accession>
<gene>
    <name evidence="1" type="ORF">GCM10022207_59030</name>
</gene>
<organism evidence="1 2">
    <name type="scientific">Streptomyces lannensis</name>
    <dbReference type="NCBI Taxonomy" id="766498"/>
    <lineage>
        <taxon>Bacteria</taxon>
        <taxon>Bacillati</taxon>
        <taxon>Actinomycetota</taxon>
        <taxon>Actinomycetes</taxon>
        <taxon>Kitasatosporales</taxon>
        <taxon>Streptomycetaceae</taxon>
        <taxon>Streptomyces</taxon>
    </lineage>
</organism>
<dbReference type="Proteomes" id="UP001501563">
    <property type="component" value="Unassembled WGS sequence"/>
</dbReference>
<proteinExistence type="predicted"/>
<reference evidence="2" key="1">
    <citation type="journal article" date="2019" name="Int. J. Syst. Evol. Microbiol.">
        <title>The Global Catalogue of Microorganisms (GCM) 10K type strain sequencing project: providing services to taxonomists for standard genome sequencing and annotation.</title>
        <authorList>
            <consortium name="The Broad Institute Genomics Platform"/>
            <consortium name="The Broad Institute Genome Sequencing Center for Infectious Disease"/>
            <person name="Wu L."/>
            <person name="Ma J."/>
        </authorList>
    </citation>
    <scope>NUCLEOTIDE SEQUENCE [LARGE SCALE GENOMIC DNA]</scope>
    <source>
        <strain evidence="2">JCM 16578</strain>
    </source>
</reference>
<dbReference type="EMBL" id="BAAAZA010000019">
    <property type="protein sequence ID" value="GAA3884119.1"/>
    <property type="molecule type" value="Genomic_DNA"/>
</dbReference>